<keyword evidence="6" id="KW-1185">Reference proteome</keyword>
<dbReference type="Proteomes" id="UP000324632">
    <property type="component" value="Chromosome 24"/>
</dbReference>
<evidence type="ECO:0000256" key="2">
    <source>
        <dbReference type="SAM" id="Coils"/>
    </source>
</evidence>
<feature type="coiled-coil region" evidence="2">
    <location>
        <begin position="114"/>
        <end position="141"/>
    </location>
</feature>
<dbReference type="Pfam" id="PF14818">
    <property type="entry name" value="SOGA1-2-like_CC"/>
    <property type="match status" value="1"/>
</dbReference>
<feature type="region of interest" description="Disordered" evidence="3">
    <location>
        <begin position="292"/>
        <end position="323"/>
    </location>
</feature>
<feature type="region of interest" description="Disordered" evidence="3">
    <location>
        <begin position="898"/>
        <end position="918"/>
    </location>
</feature>
<evidence type="ECO:0000259" key="4">
    <source>
        <dbReference type="Pfam" id="PF14818"/>
    </source>
</evidence>
<accession>A0A5A9N1L7</accession>
<reference evidence="5 6" key="1">
    <citation type="journal article" date="2019" name="Mol. Ecol. Resour.">
        <title>Chromosome-level genome assembly of Triplophysa tibetana, a fish adapted to the harsh high-altitude environment of the Tibetan Plateau.</title>
        <authorList>
            <person name="Yang X."/>
            <person name="Liu H."/>
            <person name="Ma Z."/>
            <person name="Zou Y."/>
            <person name="Zou M."/>
            <person name="Mao Y."/>
            <person name="Li X."/>
            <person name="Wang H."/>
            <person name="Chen T."/>
            <person name="Wang W."/>
            <person name="Yang R."/>
        </authorList>
    </citation>
    <scope>NUCLEOTIDE SEQUENCE [LARGE SCALE GENOMIC DNA]</scope>
    <source>
        <strain evidence="5">TTIB1903HZAU</strain>
        <tissue evidence="5">Muscle</tissue>
    </source>
</reference>
<feature type="coiled-coil region" evidence="2">
    <location>
        <begin position="217"/>
        <end position="255"/>
    </location>
</feature>
<gene>
    <name evidence="5" type="ORF">E1301_Tti017087</name>
</gene>
<protein>
    <recommendedName>
        <fullName evidence="4">SOGA 1/2-like coiled-coil domain-containing protein</fullName>
    </recommendedName>
</protein>
<evidence type="ECO:0000256" key="1">
    <source>
        <dbReference type="ARBA" id="ARBA00023054"/>
    </source>
</evidence>
<dbReference type="PANTHER" id="PTHR15705:SF1">
    <property type="entry name" value="RIKEN CDNA 9330159F19 GENE"/>
    <property type="match status" value="1"/>
</dbReference>
<feature type="compositionally biased region" description="Basic and acidic residues" evidence="3">
    <location>
        <begin position="856"/>
        <end position="869"/>
    </location>
</feature>
<feature type="domain" description="SOGA 1/2-like coiled-coil" evidence="4">
    <location>
        <begin position="203"/>
        <end position="255"/>
    </location>
</feature>
<keyword evidence="1 2" id="KW-0175">Coiled coil</keyword>
<name>A0A5A9N1L7_9TELE</name>
<dbReference type="EMBL" id="SOYY01000024">
    <property type="protein sequence ID" value="KAA0702859.1"/>
    <property type="molecule type" value="Genomic_DNA"/>
</dbReference>
<dbReference type="InterPro" id="IPR027882">
    <property type="entry name" value="SOGA1/2-like_CC"/>
</dbReference>
<feature type="region of interest" description="Disordered" evidence="3">
    <location>
        <begin position="26"/>
        <end position="64"/>
    </location>
</feature>
<organism evidence="5 6">
    <name type="scientific">Triplophysa tibetana</name>
    <dbReference type="NCBI Taxonomy" id="1572043"/>
    <lineage>
        <taxon>Eukaryota</taxon>
        <taxon>Metazoa</taxon>
        <taxon>Chordata</taxon>
        <taxon>Craniata</taxon>
        <taxon>Vertebrata</taxon>
        <taxon>Euteleostomi</taxon>
        <taxon>Actinopterygii</taxon>
        <taxon>Neopterygii</taxon>
        <taxon>Teleostei</taxon>
        <taxon>Ostariophysi</taxon>
        <taxon>Cypriniformes</taxon>
        <taxon>Nemacheilidae</taxon>
        <taxon>Triplophysa</taxon>
    </lineage>
</organism>
<dbReference type="PANTHER" id="PTHR15705">
    <property type="entry name" value="MCG7194, ISOFORM CRA_A"/>
    <property type="match status" value="1"/>
</dbReference>
<evidence type="ECO:0000313" key="6">
    <source>
        <dbReference type="Proteomes" id="UP000324632"/>
    </source>
</evidence>
<evidence type="ECO:0000256" key="3">
    <source>
        <dbReference type="SAM" id="MobiDB-lite"/>
    </source>
</evidence>
<evidence type="ECO:0000313" key="5">
    <source>
        <dbReference type="EMBL" id="KAA0702859.1"/>
    </source>
</evidence>
<proteinExistence type="predicted"/>
<feature type="region of interest" description="Disordered" evidence="3">
    <location>
        <begin position="841"/>
        <end position="883"/>
    </location>
</feature>
<sequence length="1002" mass="113990">MWSAFGNGSSGFTSKAEGWEFVPCSRSERGGKKVQSPRVRSFPSNFLEQLPPGPAAATDATSYSELQSQHTRLKKRFEELKKRHDLEREAWRMEKETLLRQFADIQGGENRRILLDMKSVLEEVQSEVKREESKRSDLELCYIKDRCAWQLERVELMSRITQLEVRGCSLPVETIRRPEQGDTLKREREEQKRLLADTHSAAMDLRCRLENSEKGWVKEKSELLERFDSERKEWKNQLMDMQQKIEELYDEVKAQCKGCPVKPVSDLQSSNLRISSCSLSSDAQSNEYSEILTQQSNTSIESPNQPDHNSSESYKQCNSDQNEQLNHQGAEKYELGEQHAIDTAELEEILESCLKLKRAKKSSFIGQDDLLNPFQGFQSMEINCGSYKKKNTALNTALKEIARVSEELCSYQDEMRKWPAFKRSCNESVYFPGKDGMVEKVKDSLEMEDTALDLKNLSEELKSLDEQYWMNWEGFKQQGQLTQNDAKPLANTGQCAPPIPARSSSWYLSSPSLLESSGTETLSDREFQRPGFHQDRKFNSPAIVRKFEAMLQENEGKILMDSGNVTCTVHVDSKCNISCCQSRWSCDGNTFGSIMSSKYAPFKKCISNIDIATTPRECNPVDAVEKKYSKASSHPMNLDHMSTDSVISLDIVSPFSNFTANGRNEMLEQKTAEFNCTLYQTGMGHRCDEENSLKMSIDCKLASTAGLAFIKSKDNFSVEDKKKGIMAQCPEDQLLEINPHTQPQLKNETKDFVSMSSSVQQDVDITELPLGSSDQASKDLSSLKADFIYSTKHSKEVKPSWTEHSTAMPVVPFGPSVGEKSFELSVTPLKMQIQKESFRRNIEVGTEQPSKQPKKAQQDTRSRILEDNPWKPSTLAAYPRPVESRSNYGAVERILKNYEDQNRSQDEQQSQPSPGKENDLMDLLEMLDIRHEPRSSQRLTHTPHKVIAHKETHVSVQVSTAHIPTQRQTLFKPHKHTRTPALNTFKTLIQNNSAGEVYEVQV</sequence>
<dbReference type="AlphaFoldDB" id="A0A5A9N1L7"/>
<comment type="caution">
    <text evidence="5">The sequence shown here is derived from an EMBL/GenBank/DDBJ whole genome shotgun (WGS) entry which is preliminary data.</text>
</comment>